<evidence type="ECO:0000256" key="1">
    <source>
        <dbReference type="ARBA" id="ARBA00010243"/>
    </source>
</evidence>
<organism evidence="8 9">
    <name type="scientific">Candidatus Avacidaminococcus intestinavium</name>
    <dbReference type="NCBI Taxonomy" id="2840684"/>
    <lineage>
        <taxon>Bacteria</taxon>
        <taxon>Bacillati</taxon>
        <taxon>Bacillota</taxon>
        <taxon>Negativicutes</taxon>
        <taxon>Acidaminococcales</taxon>
        <taxon>Acidaminococcaceae</taxon>
        <taxon>Acidaminococcaceae incertae sedis</taxon>
        <taxon>Candidatus Avacidaminococcus</taxon>
    </lineage>
</organism>
<keyword evidence="6" id="KW-0482">Metalloprotease</keyword>
<keyword evidence="3" id="KW-0479">Metal-binding</keyword>
<dbReference type="GO" id="GO:0006508">
    <property type="term" value="P:proteolysis"/>
    <property type="evidence" value="ECO:0007669"/>
    <property type="project" value="UniProtKB-KW"/>
</dbReference>
<evidence type="ECO:0000259" key="7">
    <source>
        <dbReference type="PROSITE" id="PS50249"/>
    </source>
</evidence>
<dbReference type="InterPro" id="IPR037518">
    <property type="entry name" value="MPN"/>
</dbReference>
<feature type="domain" description="MPN" evidence="7">
    <location>
        <begin position="1"/>
        <end position="44"/>
    </location>
</feature>
<reference evidence="8" key="2">
    <citation type="journal article" date="2021" name="PeerJ">
        <title>Extensive microbial diversity within the chicken gut microbiome revealed by metagenomics and culture.</title>
        <authorList>
            <person name="Gilroy R."/>
            <person name="Ravi A."/>
            <person name="Getino M."/>
            <person name="Pursley I."/>
            <person name="Horton D.L."/>
            <person name="Alikhan N.F."/>
            <person name="Baker D."/>
            <person name="Gharbi K."/>
            <person name="Hall N."/>
            <person name="Watson M."/>
            <person name="Adriaenssens E.M."/>
            <person name="Foster-Nyarko E."/>
            <person name="Jarju S."/>
            <person name="Secka A."/>
            <person name="Antonio M."/>
            <person name="Oren A."/>
            <person name="Chaudhuri R.R."/>
            <person name="La Ragione R."/>
            <person name="Hildebrand F."/>
            <person name="Pallen M.J."/>
        </authorList>
    </citation>
    <scope>NUCLEOTIDE SEQUENCE</scope>
    <source>
        <strain evidence="8">CHK160-1198</strain>
    </source>
</reference>
<reference evidence="8" key="1">
    <citation type="submission" date="2020-10" db="EMBL/GenBank/DDBJ databases">
        <authorList>
            <person name="Gilroy R."/>
        </authorList>
    </citation>
    <scope>NUCLEOTIDE SEQUENCE</scope>
    <source>
        <strain evidence="8">CHK160-1198</strain>
    </source>
</reference>
<dbReference type="GO" id="GO:0008237">
    <property type="term" value="F:metallopeptidase activity"/>
    <property type="evidence" value="ECO:0007669"/>
    <property type="project" value="UniProtKB-KW"/>
</dbReference>
<dbReference type="PANTHER" id="PTHR30471">
    <property type="entry name" value="DNA REPAIR PROTEIN RADC"/>
    <property type="match status" value="1"/>
</dbReference>
<evidence type="ECO:0000256" key="5">
    <source>
        <dbReference type="ARBA" id="ARBA00022833"/>
    </source>
</evidence>
<feature type="non-terminal residue" evidence="8">
    <location>
        <position position="1"/>
    </location>
</feature>
<evidence type="ECO:0000256" key="6">
    <source>
        <dbReference type="ARBA" id="ARBA00023049"/>
    </source>
</evidence>
<protein>
    <recommendedName>
        <fullName evidence="7">MPN domain-containing protein</fullName>
    </recommendedName>
</protein>
<evidence type="ECO:0000256" key="4">
    <source>
        <dbReference type="ARBA" id="ARBA00022801"/>
    </source>
</evidence>
<dbReference type="InterPro" id="IPR025657">
    <property type="entry name" value="RadC_JAB"/>
</dbReference>
<dbReference type="GO" id="GO:0046872">
    <property type="term" value="F:metal ion binding"/>
    <property type="evidence" value="ECO:0007669"/>
    <property type="project" value="UniProtKB-KW"/>
</dbReference>
<dbReference type="PANTHER" id="PTHR30471:SF3">
    <property type="entry name" value="UPF0758 PROTEIN YEES-RELATED"/>
    <property type="match status" value="1"/>
</dbReference>
<dbReference type="PROSITE" id="PS50249">
    <property type="entry name" value="MPN"/>
    <property type="match status" value="1"/>
</dbReference>
<keyword evidence="4" id="KW-0378">Hydrolase</keyword>
<evidence type="ECO:0000256" key="2">
    <source>
        <dbReference type="ARBA" id="ARBA00022670"/>
    </source>
</evidence>
<dbReference type="InterPro" id="IPR001405">
    <property type="entry name" value="UPF0758"/>
</dbReference>
<gene>
    <name evidence="8" type="ORF">IAB06_07225</name>
</gene>
<comment type="caution">
    <text evidence="8">The sequence shown here is derived from an EMBL/GenBank/DDBJ whole genome shotgun (WGS) entry which is preliminary data.</text>
</comment>
<dbReference type="Proteomes" id="UP000824099">
    <property type="component" value="Unassembled WGS sequence"/>
</dbReference>
<comment type="similarity">
    <text evidence="1">Belongs to the UPF0758 family.</text>
</comment>
<dbReference type="AlphaFoldDB" id="A0A9D1SLN2"/>
<evidence type="ECO:0000313" key="8">
    <source>
        <dbReference type="EMBL" id="HIU64806.1"/>
    </source>
</evidence>
<evidence type="ECO:0000313" key="9">
    <source>
        <dbReference type="Proteomes" id="UP000824099"/>
    </source>
</evidence>
<sequence length="44" mass="4940">TPSREDKSLTATLKEAGKFLGIPILDHIIIGDGSYYSFKEHNYL</sequence>
<dbReference type="Gene3D" id="3.40.140.10">
    <property type="entry name" value="Cytidine Deaminase, domain 2"/>
    <property type="match status" value="1"/>
</dbReference>
<accession>A0A9D1SLN2</accession>
<keyword evidence="2" id="KW-0645">Protease</keyword>
<dbReference type="Pfam" id="PF04002">
    <property type="entry name" value="RadC"/>
    <property type="match status" value="1"/>
</dbReference>
<proteinExistence type="inferred from homology"/>
<name>A0A9D1SLN2_9FIRM</name>
<evidence type="ECO:0000256" key="3">
    <source>
        <dbReference type="ARBA" id="ARBA00022723"/>
    </source>
</evidence>
<dbReference type="EMBL" id="DVNI01000122">
    <property type="protein sequence ID" value="HIU64806.1"/>
    <property type="molecule type" value="Genomic_DNA"/>
</dbReference>
<keyword evidence="5" id="KW-0862">Zinc</keyword>